<reference evidence="1 2" key="1">
    <citation type="submission" date="2024-07" db="EMBL/GenBank/DDBJ databases">
        <authorList>
            <person name="Hebao G."/>
        </authorList>
    </citation>
    <scope>NUCLEOTIDE SEQUENCE [LARGE SCALE GENOMIC DNA]</scope>
    <source>
        <strain evidence="1 2">ACCC 02193</strain>
    </source>
</reference>
<name>A0ABV4EE18_9GAMM</name>
<evidence type="ECO:0000313" key="1">
    <source>
        <dbReference type="EMBL" id="MEY8773011.1"/>
    </source>
</evidence>
<gene>
    <name evidence="1" type="ORF">AB6T85_21610</name>
</gene>
<organism evidence="1 2">
    <name type="scientific">Erwinia aeris</name>
    <dbReference type="NCBI Taxonomy" id="3239803"/>
    <lineage>
        <taxon>Bacteria</taxon>
        <taxon>Pseudomonadati</taxon>
        <taxon>Pseudomonadota</taxon>
        <taxon>Gammaproteobacteria</taxon>
        <taxon>Enterobacterales</taxon>
        <taxon>Erwiniaceae</taxon>
        <taxon>Erwinia</taxon>
    </lineage>
</organism>
<sequence length="148" mass="17022">MIRGFFLGIVIAAALADRFGLKRKQAVISDIGAEEYRDDDNVIRFPVGFKTTRSNIKGAQVEYCLRDQNDPSTVIPGKTRSLFFSKKGVTREYLFFSRKYLKAGDWVLQVRMTHGDCRVNPLYRLFPIQSTQEKNFYLPDERVVASDD</sequence>
<protein>
    <submittedName>
        <fullName evidence="1">Lysis protein</fullName>
    </submittedName>
</protein>
<dbReference type="Pfam" id="PF16084">
    <property type="entry name" value="LydB"/>
    <property type="match status" value="1"/>
</dbReference>
<dbReference type="InterPro" id="IPR032127">
    <property type="entry name" value="LydB"/>
</dbReference>
<keyword evidence="2" id="KW-1185">Reference proteome</keyword>
<dbReference type="RefSeq" id="WP_369896640.1">
    <property type="nucleotide sequence ID" value="NZ_JBGFFX010000017.1"/>
</dbReference>
<accession>A0ABV4EE18</accession>
<dbReference type="EMBL" id="JBGFFX010000017">
    <property type="protein sequence ID" value="MEY8773011.1"/>
    <property type="molecule type" value="Genomic_DNA"/>
</dbReference>
<comment type="caution">
    <text evidence="1">The sequence shown here is derived from an EMBL/GenBank/DDBJ whole genome shotgun (WGS) entry which is preliminary data.</text>
</comment>
<evidence type="ECO:0000313" key="2">
    <source>
        <dbReference type="Proteomes" id="UP001565243"/>
    </source>
</evidence>
<proteinExistence type="predicted"/>
<dbReference type="Proteomes" id="UP001565243">
    <property type="component" value="Unassembled WGS sequence"/>
</dbReference>